<evidence type="ECO:0000256" key="2">
    <source>
        <dbReference type="ARBA" id="ARBA00022737"/>
    </source>
</evidence>
<dbReference type="OrthoDB" id="406044at2759"/>
<keyword evidence="4" id="KW-1185">Reference proteome</keyword>
<dbReference type="GeneID" id="115876563"/>
<protein>
    <submittedName>
        <fullName evidence="5">MORN repeat-containing protein 4 homolog isoform X1</fullName>
    </submittedName>
</protein>
<gene>
    <name evidence="5" type="primary">LOC115876563</name>
</gene>
<proteinExistence type="predicted"/>
<dbReference type="PANTHER" id="PTHR46614:SF1">
    <property type="entry name" value="MORN REPEAT-CONTAINING PROTEIN 4"/>
    <property type="match status" value="1"/>
</dbReference>
<dbReference type="PANTHER" id="PTHR46614">
    <property type="entry name" value="MORN REPEAT-CONTAINING PROTEIN 4"/>
    <property type="match status" value="1"/>
</dbReference>
<dbReference type="SMART" id="SM00698">
    <property type="entry name" value="MORN"/>
    <property type="match status" value="4"/>
</dbReference>
<dbReference type="GO" id="GO:0042995">
    <property type="term" value="C:cell projection"/>
    <property type="evidence" value="ECO:0007669"/>
    <property type="project" value="UniProtKB-SubCell"/>
</dbReference>
<dbReference type="AlphaFoldDB" id="A0A6J2XAE2"/>
<dbReference type="Proteomes" id="UP000504635">
    <property type="component" value="Unplaced"/>
</dbReference>
<evidence type="ECO:0000256" key="1">
    <source>
        <dbReference type="ARBA" id="ARBA00004316"/>
    </source>
</evidence>
<dbReference type="Pfam" id="PF02493">
    <property type="entry name" value="MORN"/>
    <property type="match status" value="4"/>
</dbReference>
<dbReference type="GO" id="GO:0048678">
    <property type="term" value="P:response to axon injury"/>
    <property type="evidence" value="ECO:0007669"/>
    <property type="project" value="TreeGrafter"/>
</dbReference>
<dbReference type="KEGG" id="soy:115876563"/>
<comment type="subcellular location">
    <subcellularLocation>
        <location evidence="1">Cell projection</location>
    </subcellularLocation>
</comment>
<dbReference type="SUPFAM" id="SSF82185">
    <property type="entry name" value="Histone H3 K4-specific methyltransferase SET7/9 N-terminal domain"/>
    <property type="match status" value="1"/>
</dbReference>
<keyword evidence="2" id="KW-0677">Repeat</keyword>
<organism evidence="4 5">
    <name type="scientific">Sitophilus oryzae</name>
    <name type="common">Rice weevil</name>
    <name type="synonym">Curculio oryzae</name>
    <dbReference type="NCBI Taxonomy" id="7048"/>
    <lineage>
        <taxon>Eukaryota</taxon>
        <taxon>Metazoa</taxon>
        <taxon>Ecdysozoa</taxon>
        <taxon>Arthropoda</taxon>
        <taxon>Hexapoda</taxon>
        <taxon>Insecta</taxon>
        <taxon>Pterygota</taxon>
        <taxon>Neoptera</taxon>
        <taxon>Endopterygota</taxon>
        <taxon>Coleoptera</taxon>
        <taxon>Polyphaga</taxon>
        <taxon>Cucujiformia</taxon>
        <taxon>Curculionidae</taxon>
        <taxon>Dryophthorinae</taxon>
        <taxon>Sitophilus</taxon>
    </lineage>
</organism>
<dbReference type="InterPro" id="IPR052315">
    <property type="entry name" value="MORN4"/>
</dbReference>
<evidence type="ECO:0000313" key="4">
    <source>
        <dbReference type="Proteomes" id="UP000504635"/>
    </source>
</evidence>
<dbReference type="InParanoid" id="A0A6J2XAE2"/>
<keyword evidence="3" id="KW-0966">Cell projection</keyword>
<dbReference type="FunCoup" id="A0A6J2XAE2">
    <property type="interactions" value="39"/>
</dbReference>
<sequence length="155" mass="17582">MDETVLPVFATGGNRFDNGAIYVGSWNKNGQMHGEGQLLLPDGTKYDGCFEEGLYNGLGVLTFSDSSRYEGEFYQGWFHGYGVFWRSDTTRHEGEFRGGQIYGFGLTTFSDNTHGFPRNEGFFQECNLKRRKNCPDVVQKAQKVAFMARKKFVPN</sequence>
<dbReference type="RefSeq" id="XP_030748233.1">
    <property type="nucleotide sequence ID" value="XM_030892373.1"/>
</dbReference>
<accession>A0A6J2XAE2</accession>
<evidence type="ECO:0000313" key="5">
    <source>
        <dbReference type="RefSeq" id="XP_030748233.1"/>
    </source>
</evidence>
<reference evidence="5" key="1">
    <citation type="submission" date="2025-08" db="UniProtKB">
        <authorList>
            <consortium name="RefSeq"/>
        </authorList>
    </citation>
    <scope>IDENTIFICATION</scope>
    <source>
        <tissue evidence="5">Gonads</tissue>
    </source>
</reference>
<dbReference type="InterPro" id="IPR003409">
    <property type="entry name" value="MORN"/>
</dbReference>
<name>A0A6J2XAE2_SITOR</name>
<dbReference type="CTD" id="107997"/>
<dbReference type="Gene3D" id="2.20.110.10">
    <property type="entry name" value="Histone H3 K4-specific methyltransferase SET7/9 N-terminal domain"/>
    <property type="match status" value="2"/>
</dbReference>
<evidence type="ECO:0000256" key="3">
    <source>
        <dbReference type="ARBA" id="ARBA00023273"/>
    </source>
</evidence>